<dbReference type="AlphaFoldDB" id="A0A941BN17"/>
<dbReference type="InterPro" id="IPR036388">
    <property type="entry name" value="WH-like_DNA-bd_sf"/>
</dbReference>
<name>A0A941BN17_9BURK</name>
<evidence type="ECO:0000256" key="1">
    <source>
        <dbReference type="ARBA" id="ARBA00023125"/>
    </source>
</evidence>
<dbReference type="Gene3D" id="1.10.10.10">
    <property type="entry name" value="Winged helix-like DNA-binding domain superfamily/Winged helix DNA-binding domain"/>
    <property type="match status" value="1"/>
</dbReference>
<evidence type="ECO:0000313" key="5">
    <source>
        <dbReference type="Proteomes" id="UP000678374"/>
    </source>
</evidence>
<keyword evidence="5" id="KW-1185">Reference proteome</keyword>
<feature type="domain" description="OmpR/PhoB-type" evidence="3">
    <location>
        <begin position="20"/>
        <end position="114"/>
    </location>
</feature>
<dbReference type="Pfam" id="PF25872">
    <property type="entry name" value="HTH_77"/>
    <property type="match status" value="1"/>
</dbReference>
<dbReference type="SUPFAM" id="SSF46894">
    <property type="entry name" value="C-terminal effector domain of the bipartite response regulators"/>
    <property type="match status" value="1"/>
</dbReference>
<protein>
    <submittedName>
        <fullName evidence="4">Tetratricopeptide repeat protein</fullName>
    </submittedName>
</protein>
<dbReference type="SUPFAM" id="SSF52540">
    <property type="entry name" value="P-loop containing nucleoside triphosphate hydrolases"/>
    <property type="match status" value="1"/>
</dbReference>
<dbReference type="InterPro" id="IPR001867">
    <property type="entry name" value="OmpR/PhoB-type_DNA-bd"/>
</dbReference>
<dbReference type="Gene3D" id="1.25.40.10">
    <property type="entry name" value="Tetratricopeptide repeat domain"/>
    <property type="match status" value="1"/>
</dbReference>
<dbReference type="PANTHER" id="PTHR47691:SF3">
    <property type="entry name" value="HTH-TYPE TRANSCRIPTIONAL REGULATOR RV0890C-RELATED"/>
    <property type="match status" value="1"/>
</dbReference>
<dbReference type="PROSITE" id="PS51755">
    <property type="entry name" value="OMPR_PHOB"/>
    <property type="match status" value="1"/>
</dbReference>
<dbReference type="PANTHER" id="PTHR47691">
    <property type="entry name" value="REGULATOR-RELATED"/>
    <property type="match status" value="1"/>
</dbReference>
<dbReference type="RefSeq" id="WP_210804147.1">
    <property type="nucleotide sequence ID" value="NZ_JAGQDE010000029.1"/>
</dbReference>
<dbReference type="SMART" id="SM00862">
    <property type="entry name" value="Trans_reg_C"/>
    <property type="match status" value="1"/>
</dbReference>
<reference evidence="4" key="1">
    <citation type="submission" date="2021-04" db="EMBL/GenBank/DDBJ databases">
        <title>The genome sequence of Ideonella sp. 4Y11.</title>
        <authorList>
            <person name="Liu Y."/>
        </authorList>
    </citation>
    <scope>NUCLEOTIDE SEQUENCE</scope>
    <source>
        <strain evidence="4">4Y11</strain>
    </source>
</reference>
<comment type="caution">
    <text evidence="4">The sequence shown here is derived from an EMBL/GenBank/DDBJ whole genome shotgun (WGS) entry which is preliminary data.</text>
</comment>
<dbReference type="InterPro" id="IPR011990">
    <property type="entry name" value="TPR-like_helical_dom_sf"/>
</dbReference>
<evidence type="ECO:0000259" key="3">
    <source>
        <dbReference type="PROSITE" id="PS51755"/>
    </source>
</evidence>
<dbReference type="GO" id="GO:0000160">
    <property type="term" value="P:phosphorelay signal transduction system"/>
    <property type="evidence" value="ECO:0007669"/>
    <property type="project" value="InterPro"/>
</dbReference>
<dbReference type="EMBL" id="JAGQDE010000029">
    <property type="protein sequence ID" value="MBQ0961469.1"/>
    <property type="molecule type" value="Genomic_DNA"/>
</dbReference>
<dbReference type="InterPro" id="IPR016032">
    <property type="entry name" value="Sig_transdc_resp-reg_C-effctor"/>
</dbReference>
<dbReference type="SUPFAM" id="SSF48452">
    <property type="entry name" value="TPR-like"/>
    <property type="match status" value="1"/>
</dbReference>
<dbReference type="Gene3D" id="3.40.50.300">
    <property type="entry name" value="P-loop containing nucleotide triphosphate hydrolases"/>
    <property type="match status" value="1"/>
</dbReference>
<dbReference type="InterPro" id="IPR027417">
    <property type="entry name" value="P-loop_NTPase"/>
</dbReference>
<dbReference type="GO" id="GO:0006355">
    <property type="term" value="P:regulation of DNA-templated transcription"/>
    <property type="evidence" value="ECO:0007669"/>
    <property type="project" value="InterPro"/>
</dbReference>
<evidence type="ECO:0000256" key="2">
    <source>
        <dbReference type="PROSITE-ProRule" id="PRU01091"/>
    </source>
</evidence>
<accession>A0A941BN17</accession>
<dbReference type="InterPro" id="IPR058852">
    <property type="entry name" value="HTH_77"/>
</dbReference>
<proteinExistence type="predicted"/>
<gene>
    <name evidence="4" type="ORF">KAK06_21150</name>
</gene>
<keyword evidence="1 2" id="KW-0238">DNA-binding</keyword>
<evidence type="ECO:0000313" key="4">
    <source>
        <dbReference type="EMBL" id="MBQ0961469.1"/>
    </source>
</evidence>
<dbReference type="Proteomes" id="UP000678374">
    <property type="component" value="Unassembled WGS sequence"/>
</dbReference>
<feature type="DNA-binding region" description="OmpR/PhoB-type" evidence="2">
    <location>
        <begin position="20"/>
        <end position="114"/>
    </location>
</feature>
<dbReference type="GO" id="GO:0003677">
    <property type="term" value="F:DNA binding"/>
    <property type="evidence" value="ECO:0007669"/>
    <property type="project" value="UniProtKB-UniRule"/>
</dbReference>
<organism evidence="4 5">
    <name type="scientific">Ideonella aquatica</name>
    <dbReference type="NCBI Taxonomy" id="2824119"/>
    <lineage>
        <taxon>Bacteria</taxon>
        <taxon>Pseudomonadati</taxon>
        <taxon>Pseudomonadota</taxon>
        <taxon>Betaproteobacteria</taxon>
        <taxon>Burkholderiales</taxon>
        <taxon>Sphaerotilaceae</taxon>
        <taxon>Ideonella</taxon>
    </lineage>
</organism>
<dbReference type="Pfam" id="PF00486">
    <property type="entry name" value="Trans_reg_C"/>
    <property type="match status" value="1"/>
</dbReference>
<sequence length="867" mass="94268">MSDPTARSVPRSRPSGGLSAGVLRCGDFVVDLSTRRLRSADGAAVAIGSRAFDLLLALIEGHGQPVPGEQLRARVWPRRVVADNNLRVQLTLLRRLLGREAVAYLPGLGYRLTVPIEWPAAADDEPTPAPGHLPEILWPLLGREGWMQRLDAELRPGARLSLVAAGGIGKTSLALALAHQGARRFADGAWWVDLTPLRDPQELPRQVAAALGLPVMRERALDQLGHALSSWSALLVLDNCEHLRAAACELADRLLRVASGVGLLVTSRVALGCAGEQLCHLPPLDLPGADAPWSALQRSGAVQLFETRTRAADQRFRLRPENAQRVAEICRQLDGNAFAITLAAAQVPVLGLQWVHDSLEDRLNWRHRQPAADDDAPHHRSLAATLDWSCALLREPAQRLLRRLGVTTGSVAVGLVEALAAAAEPLRASDGRQAIEALVAHGLLALEVRALDGTSEPAYVMHGSVRLYAREQLQTSGEWDAAHEALARWLSGQLGGDGPLDAEPPPPPQRVQQLSADVQVAVAWAARTQPDLGVALVRRCIVGWRRHGQHALAMRLSAELLANVDQHALALRFLLLEGLCGIQWELEHHDQVFQHAREMQALLQADQGLERPIWLRRWAQALAWQAHVLCYQQGSAAAVPLLYEALAASREGHDGRGLRQSLANLGWYLQDLGQFDEAHPLLVESLQLSLEAGDDWGVLVALENLGELELHRGRPLLAIEHFAREAELARRVPDLFRRCQALVSLVQSQLALSGEPADRAALLEALVLARQHGFLRPMCHGVSVLALLQARSGQPAEALATLVFSEHLHRRLALPICQSSQRAEVEARTLCADTLSAATRRAAQARGELLELAELISGLQTPQSSGS</sequence>